<protein>
    <submittedName>
        <fullName evidence="1">DUF1456 family protein</fullName>
    </submittedName>
</protein>
<dbReference type="InterPro" id="IPR009921">
    <property type="entry name" value="YehS-like"/>
</dbReference>
<keyword evidence="2" id="KW-1185">Reference proteome</keyword>
<sequence length="146" mass="15880">MENNDVLQAIYSALALSEEDIIALLEHGGLAPMPASPAGLLSACSNEQLRAFLEGLILAERGPRSDGAQPTIDDQKMSNNEVLKKLRIAFNLQQEDMLLILEEGGATLSASELGALFRKPGNKHFRECSDEQLLQFIGGFQPKLDT</sequence>
<reference evidence="1" key="1">
    <citation type="submission" date="2019-02" db="EMBL/GenBank/DDBJ databases">
        <authorList>
            <person name="Li S.-H."/>
        </authorList>
    </citation>
    <scope>NUCLEOTIDE SEQUENCE</scope>
    <source>
        <strain evidence="1">IMCC14734</strain>
    </source>
</reference>
<evidence type="ECO:0000313" key="1">
    <source>
        <dbReference type="EMBL" id="MCX2980612.1"/>
    </source>
</evidence>
<dbReference type="EMBL" id="SHNN01000001">
    <property type="protein sequence ID" value="MCX2980612.1"/>
    <property type="molecule type" value="Genomic_DNA"/>
</dbReference>
<dbReference type="PANTHER" id="PTHR37805">
    <property type="entry name" value="CYTOPLASMIC PROTEIN-RELATED"/>
    <property type="match status" value="1"/>
</dbReference>
<evidence type="ECO:0000313" key="2">
    <source>
        <dbReference type="Proteomes" id="UP001143362"/>
    </source>
</evidence>
<organism evidence="1 2">
    <name type="scientific">Candidatus Litorirhabdus singularis</name>
    <dbReference type="NCBI Taxonomy" id="2518993"/>
    <lineage>
        <taxon>Bacteria</taxon>
        <taxon>Pseudomonadati</taxon>
        <taxon>Pseudomonadota</taxon>
        <taxon>Gammaproteobacteria</taxon>
        <taxon>Cellvibrionales</taxon>
        <taxon>Halieaceae</taxon>
        <taxon>Candidatus Litorirhabdus</taxon>
    </lineage>
</organism>
<dbReference type="Pfam" id="PF07308">
    <property type="entry name" value="DUF1456"/>
    <property type="match status" value="1"/>
</dbReference>
<gene>
    <name evidence="1" type="ORF">EYC98_06950</name>
</gene>
<comment type="caution">
    <text evidence="1">The sequence shown here is derived from an EMBL/GenBank/DDBJ whole genome shotgun (WGS) entry which is preliminary data.</text>
</comment>
<proteinExistence type="predicted"/>
<dbReference type="RefSeq" id="WP_279244586.1">
    <property type="nucleotide sequence ID" value="NZ_SHNN01000001.1"/>
</dbReference>
<name>A0ABT3TGU1_9GAMM</name>
<dbReference type="Proteomes" id="UP001143362">
    <property type="component" value="Unassembled WGS sequence"/>
</dbReference>
<dbReference type="PANTHER" id="PTHR37805:SF1">
    <property type="entry name" value="CYTOPLASMIC PROTEIN"/>
    <property type="match status" value="1"/>
</dbReference>
<accession>A0ABT3TGU1</accession>